<organism evidence="2 3">
    <name type="scientific">Bacillus cereus</name>
    <dbReference type="NCBI Taxonomy" id="1396"/>
    <lineage>
        <taxon>Bacteria</taxon>
        <taxon>Bacillati</taxon>
        <taxon>Bacillota</taxon>
        <taxon>Bacilli</taxon>
        <taxon>Bacillales</taxon>
        <taxon>Bacillaceae</taxon>
        <taxon>Bacillus</taxon>
        <taxon>Bacillus cereus group</taxon>
    </lineage>
</organism>
<comment type="caution">
    <text evidence="2">The sequence shown here is derived from an EMBL/GenBank/DDBJ whole genome shotgun (WGS) entry which is preliminary data.</text>
</comment>
<gene>
    <name evidence="2" type="ORF">B4088_4399</name>
</gene>
<evidence type="ECO:0000256" key="1">
    <source>
        <dbReference type="SAM" id="Phobius"/>
    </source>
</evidence>
<feature type="transmembrane region" description="Helical" evidence="1">
    <location>
        <begin position="12"/>
        <end position="30"/>
    </location>
</feature>
<feature type="transmembrane region" description="Helical" evidence="1">
    <location>
        <begin position="376"/>
        <end position="395"/>
    </location>
</feature>
<feature type="transmembrane region" description="Helical" evidence="1">
    <location>
        <begin position="324"/>
        <end position="346"/>
    </location>
</feature>
<feature type="transmembrane region" description="Helical" evidence="1">
    <location>
        <begin position="248"/>
        <end position="268"/>
    </location>
</feature>
<feature type="transmembrane region" description="Helical" evidence="1">
    <location>
        <begin position="64"/>
        <end position="82"/>
    </location>
</feature>
<sequence length="406" mass="46309">MIHQGKLKISTVVAFGLICSLFLTCFYMRIKFMGPLANVNYLFYLSFLLLVFRGKGIWLNGKGMSLLGIMVIHAAIINILNGVSVKQIIYSTVMYFLPLMVLMFGVNSNSVFAKNLLIKLLKYFNFFVYIIFGIYAIDTLTNFAIMKFLTSTVIPGISNWVPNSAGIFSYRFASFMGHYLMNALIYNMFYLLNMCYTRTHGKSIVSTKIVMAISMIGVLSTGSKTGIFIFLVSLFWFNLKGEKRIRNFIMLIILILSAYYIGLFDLVFSRLNNESLTTGRNEVWTMIFAQKELELRFFTGYGESIDSILINLVGSWNTAIAKEYPFLILLYKFGAINVIGMVYFIVIKPCIKAIKNGNSCIAFSIFMIFVEMNMFNAYLVLTDAVLLFLLFIMILKLMDSRKIESN</sequence>
<dbReference type="Proteomes" id="UP000076482">
    <property type="component" value="Unassembled WGS sequence"/>
</dbReference>
<dbReference type="PATRIC" id="fig|1396.535.peg.1484"/>
<reference evidence="2 3" key="1">
    <citation type="submission" date="2015-09" db="EMBL/GenBank/DDBJ databases">
        <title>Bacillus cereus food isolates.</title>
        <authorList>
            <person name="Boekhorst J."/>
        </authorList>
    </citation>
    <scope>NUCLEOTIDE SEQUENCE [LARGE SCALE GENOMIC DNA]</scope>
    <source>
        <strain evidence="2 3">B4088</strain>
    </source>
</reference>
<dbReference type="AlphaFoldDB" id="A0A164M522"/>
<dbReference type="RefSeq" id="WP_063262307.1">
    <property type="nucleotide sequence ID" value="NZ_LJKE01000084.1"/>
</dbReference>
<accession>A0A164M522</accession>
<feature type="transmembrane region" description="Helical" evidence="1">
    <location>
        <begin position="168"/>
        <end position="189"/>
    </location>
</feature>
<evidence type="ECO:0008006" key="4">
    <source>
        <dbReference type="Google" id="ProtNLM"/>
    </source>
</evidence>
<dbReference type="EMBL" id="LJKE01000084">
    <property type="protein sequence ID" value="KZD58117.1"/>
    <property type="molecule type" value="Genomic_DNA"/>
</dbReference>
<name>A0A164M522_BACCE</name>
<evidence type="ECO:0000313" key="2">
    <source>
        <dbReference type="EMBL" id="KZD58117.1"/>
    </source>
</evidence>
<proteinExistence type="predicted"/>
<keyword evidence="1" id="KW-0472">Membrane</keyword>
<keyword evidence="1" id="KW-0812">Transmembrane</keyword>
<feature type="transmembrane region" description="Helical" evidence="1">
    <location>
        <begin position="209"/>
        <end position="236"/>
    </location>
</feature>
<protein>
    <recommendedName>
        <fullName evidence="4">O-antigen ligase domain-containing protein</fullName>
    </recommendedName>
</protein>
<evidence type="ECO:0000313" key="3">
    <source>
        <dbReference type="Proteomes" id="UP000076482"/>
    </source>
</evidence>
<keyword evidence="1" id="KW-1133">Transmembrane helix</keyword>
<feature type="transmembrane region" description="Helical" evidence="1">
    <location>
        <begin position="36"/>
        <end position="52"/>
    </location>
</feature>
<feature type="transmembrane region" description="Helical" evidence="1">
    <location>
        <begin position="120"/>
        <end position="137"/>
    </location>
</feature>
<feature type="transmembrane region" description="Helical" evidence="1">
    <location>
        <begin position="88"/>
        <end position="108"/>
    </location>
</feature>